<reference evidence="4" key="1">
    <citation type="journal article" date="2019" name="Int. J. Syst. Evol. Microbiol.">
        <title>The Global Catalogue of Microorganisms (GCM) 10K type strain sequencing project: providing services to taxonomists for standard genome sequencing and annotation.</title>
        <authorList>
            <consortium name="The Broad Institute Genomics Platform"/>
            <consortium name="The Broad Institute Genome Sequencing Center for Infectious Disease"/>
            <person name="Wu L."/>
            <person name="Ma J."/>
        </authorList>
    </citation>
    <scope>NUCLEOTIDE SEQUENCE [LARGE SCALE GENOMIC DNA]</scope>
    <source>
        <strain evidence="4">CCUG 51308</strain>
    </source>
</reference>
<keyword evidence="4" id="KW-1185">Reference proteome</keyword>
<dbReference type="InterPro" id="IPR056413">
    <property type="entry name" value="TPR_CcmH_CycH"/>
</dbReference>
<dbReference type="RefSeq" id="WP_382166081.1">
    <property type="nucleotide sequence ID" value="NZ_JBHTBR010000002.1"/>
</dbReference>
<evidence type="ECO:0000259" key="2">
    <source>
        <dbReference type="Pfam" id="PF23914"/>
    </source>
</evidence>
<dbReference type="Gene3D" id="1.25.40.10">
    <property type="entry name" value="Tetratricopeptide repeat domain"/>
    <property type="match status" value="1"/>
</dbReference>
<dbReference type="Pfam" id="PF23914">
    <property type="entry name" value="TPR_CcmH_CycH"/>
    <property type="match status" value="1"/>
</dbReference>
<evidence type="ECO:0000313" key="3">
    <source>
        <dbReference type="EMBL" id="MFC7290876.1"/>
    </source>
</evidence>
<keyword evidence="1" id="KW-1133">Transmembrane helix</keyword>
<protein>
    <submittedName>
        <fullName evidence="3">Tetratricopeptide repeat protein</fullName>
    </submittedName>
</protein>
<dbReference type="SUPFAM" id="SSF48452">
    <property type="entry name" value="TPR-like"/>
    <property type="match status" value="1"/>
</dbReference>
<evidence type="ECO:0000313" key="4">
    <source>
        <dbReference type="Proteomes" id="UP001596492"/>
    </source>
</evidence>
<sequence length="228" mass="24980">MILISVGIIASAALAFWIVKSWAMRASVFGALCVGVACYAFVGAPSYADNPLHKRLDEMRNQDPQTISPDQWIALLQERAKETPDDPQPHKYIGDMLMAKGKPEEAVRAYQSALRRDARFVSALTPLADALVAVEGRKVTEQAQKIYIAAFAADTSDVKAAFMPGMRYWLEGDRDAAREWWAKAQSMMPEGSKAAAELSGQVEMLQTAMANVGRGEDAEQADVPNEDK</sequence>
<name>A0ABW2IIY3_9PROT</name>
<gene>
    <name evidence="3" type="ORF">ACFQS8_04565</name>
</gene>
<keyword evidence="1" id="KW-0812">Transmembrane</keyword>
<feature type="domain" description="Cytochrome c-type biogenesis protein H TPR" evidence="2">
    <location>
        <begin position="73"/>
        <end position="193"/>
    </location>
</feature>
<evidence type="ECO:0000256" key="1">
    <source>
        <dbReference type="SAM" id="Phobius"/>
    </source>
</evidence>
<comment type="caution">
    <text evidence="3">The sequence shown here is derived from an EMBL/GenBank/DDBJ whole genome shotgun (WGS) entry which is preliminary data.</text>
</comment>
<keyword evidence="1" id="KW-0472">Membrane</keyword>
<dbReference type="InterPro" id="IPR011990">
    <property type="entry name" value="TPR-like_helical_dom_sf"/>
</dbReference>
<dbReference type="EMBL" id="JBHTBR010000002">
    <property type="protein sequence ID" value="MFC7290876.1"/>
    <property type="molecule type" value="Genomic_DNA"/>
</dbReference>
<organism evidence="3 4">
    <name type="scientific">Hirschia litorea</name>
    <dbReference type="NCBI Taxonomy" id="1199156"/>
    <lineage>
        <taxon>Bacteria</taxon>
        <taxon>Pseudomonadati</taxon>
        <taxon>Pseudomonadota</taxon>
        <taxon>Alphaproteobacteria</taxon>
        <taxon>Hyphomonadales</taxon>
        <taxon>Hyphomonadaceae</taxon>
        <taxon>Hirschia</taxon>
    </lineage>
</organism>
<accession>A0ABW2IIY3</accession>
<proteinExistence type="predicted"/>
<dbReference type="Proteomes" id="UP001596492">
    <property type="component" value="Unassembled WGS sequence"/>
</dbReference>
<feature type="transmembrane region" description="Helical" evidence="1">
    <location>
        <begin position="25"/>
        <end position="48"/>
    </location>
</feature>